<keyword evidence="5" id="KW-0498">Mitosis</keyword>
<feature type="region of interest" description="Disordered" evidence="14">
    <location>
        <begin position="931"/>
        <end position="955"/>
    </location>
</feature>
<keyword evidence="7 13" id="KW-0175">Coiled coil</keyword>
<evidence type="ECO:0000256" key="12">
    <source>
        <dbReference type="PIRNR" id="PIRNR005719"/>
    </source>
</evidence>
<dbReference type="PIRSF" id="PIRSF005719">
    <property type="entry name" value="SMC"/>
    <property type="match status" value="1"/>
</dbReference>
<evidence type="ECO:0000256" key="4">
    <source>
        <dbReference type="ARBA" id="ARBA00022741"/>
    </source>
</evidence>
<evidence type="ECO:0000256" key="5">
    <source>
        <dbReference type="ARBA" id="ARBA00022776"/>
    </source>
</evidence>
<dbReference type="Gene3D" id="1.10.287.1490">
    <property type="match status" value="1"/>
</dbReference>
<dbReference type="Gene3D" id="1.20.1060.20">
    <property type="match status" value="1"/>
</dbReference>
<keyword evidence="4" id="KW-0547">Nucleotide-binding</keyword>
<dbReference type="Gene3D" id="3.40.50.300">
    <property type="entry name" value="P-loop containing nucleotide triphosphate hydrolases"/>
    <property type="match status" value="2"/>
</dbReference>
<keyword evidence="3" id="KW-0132">Cell division</keyword>
<feature type="coiled-coil region" evidence="13">
    <location>
        <begin position="267"/>
        <end position="365"/>
    </location>
</feature>
<evidence type="ECO:0000256" key="7">
    <source>
        <dbReference type="ARBA" id="ARBA00023054"/>
    </source>
</evidence>
<evidence type="ECO:0000256" key="11">
    <source>
        <dbReference type="ARBA" id="ARBA00058936"/>
    </source>
</evidence>
<dbReference type="GO" id="GO:0005694">
    <property type="term" value="C:chromosome"/>
    <property type="evidence" value="ECO:0007669"/>
    <property type="project" value="InterPro"/>
</dbReference>
<evidence type="ECO:0000256" key="9">
    <source>
        <dbReference type="ARBA" id="ARBA00023242"/>
    </source>
</evidence>
<organism evidence="16">
    <name type="scientific">Photinus pyralis</name>
    <name type="common">Common eastern firefly</name>
    <name type="synonym">Lampyris pyralis</name>
    <dbReference type="NCBI Taxonomy" id="7054"/>
    <lineage>
        <taxon>Eukaryota</taxon>
        <taxon>Metazoa</taxon>
        <taxon>Ecdysozoa</taxon>
        <taxon>Arthropoda</taxon>
        <taxon>Hexapoda</taxon>
        <taxon>Insecta</taxon>
        <taxon>Pterygota</taxon>
        <taxon>Neoptera</taxon>
        <taxon>Endopterygota</taxon>
        <taxon>Coleoptera</taxon>
        <taxon>Polyphaga</taxon>
        <taxon>Elateriformia</taxon>
        <taxon>Elateroidea</taxon>
        <taxon>Lampyridae</taxon>
        <taxon>Lampyrinae</taxon>
        <taxon>Photinus</taxon>
    </lineage>
</organism>
<dbReference type="InterPro" id="IPR010935">
    <property type="entry name" value="SMC_hinge"/>
</dbReference>
<evidence type="ECO:0000256" key="8">
    <source>
        <dbReference type="ARBA" id="ARBA00023067"/>
    </source>
</evidence>
<evidence type="ECO:0000256" key="2">
    <source>
        <dbReference type="ARBA" id="ARBA00005231"/>
    </source>
</evidence>
<dbReference type="InterPro" id="IPR027417">
    <property type="entry name" value="P-loop_NTPase"/>
</dbReference>
<dbReference type="SMART" id="SM00968">
    <property type="entry name" value="SMC_hinge"/>
    <property type="match status" value="1"/>
</dbReference>
<dbReference type="FunFam" id="3.40.50.300:FF:000385">
    <property type="entry name" value="Structural maintenance of chromosomes 2"/>
    <property type="match status" value="1"/>
</dbReference>
<name>A0A1Y1M3E5_PHOPY</name>
<comment type="similarity">
    <text evidence="2">Belongs to the SMC family. SMC2 subfamily.</text>
</comment>
<dbReference type="PANTHER" id="PTHR43977">
    <property type="entry name" value="STRUCTURAL MAINTENANCE OF CHROMOSOMES PROTEIN 3"/>
    <property type="match status" value="1"/>
</dbReference>
<comment type="function">
    <text evidence="11">Central component of the condensin complex, a complex required for conversion of interphase chromatin into mitotic-like condense chromosomes. The condensin complex probably introduces positive supercoils into relaxed DNA in the presence of type I topoisomerases and converts nicked DNA into positive knotted forms in the presence of type II topoisomerases.</text>
</comment>
<comment type="subcellular location">
    <subcellularLocation>
        <location evidence="1 12">Nucleus</location>
    </subcellularLocation>
</comment>
<keyword evidence="10" id="KW-0131">Cell cycle</keyword>
<dbReference type="GO" id="GO:0051301">
    <property type="term" value="P:cell division"/>
    <property type="evidence" value="ECO:0007669"/>
    <property type="project" value="UniProtKB-KW"/>
</dbReference>
<keyword evidence="6" id="KW-0067">ATP-binding</keyword>
<dbReference type="GO" id="GO:0016887">
    <property type="term" value="F:ATP hydrolysis activity"/>
    <property type="evidence" value="ECO:0007669"/>
    <property type="project" value="InterPro"/>
</dbReference>
<dbReference type="SUPFAM" id="SSF52540">
    <property type="entry name" value="P-loop containing nucleoside triphosphate hydrolases"/>
    <property type="match status" value="1"/>
</dbReference>
<dbReference type="GO" id="GO:0005634">
    <property type="term" value="C:nucleus"/>
    <property type="evidence" value="ECO:0007669"/>
    <property type="project" value="UniProtKB-SubCell"/>
</dbReference>
<keyword evidence="8" id="KW-0226">DNA condensation</keyword>
<dbReference type="GO" id="GO:0005524">
    <property type="term" value="F:ATP binding"/>
    <property type="evidence" value="ECO:0007669"/>
    <property type="project" value="UniProtKB-KW"/>
</dbReference>
<dbReference type="AlphaFoldDB" id="A0A1Y1M3E5"/>
<dbReference type="InterPro" id="IPR024704">
    <property type="entry name" value="SMC"/>
</dbReference>
<sequence length="1170" mass="133502">MYIKSIVLDGFKSYGQRTEIHGFDREFNAITGLNGTGKSNILDSICFVLGISNLSQVRAGNLQDLIYRSGQAGVTKATVSITFDNRNSQQSPPGFEDYEEITISRQVAMGGKNKYLLNGSVVQNKRIQDLFCSVQLNVNNPHFLIMQGRITKVLNMKPPEILAMIEEAAGTRMYETKRQQAQKTIEKKDAKLEELNKIMQEEIGPKLDKLREERAAYLEFQRVERELEHMLGLYQAWQYIASKRNCARAEEALKAGQAHVQQIHDNITDNNQKIKNIESKVEEMTAAIQSSGSENLKRVEAELKENEKADAKVRAAEKSAKESIAAEAKKKKQLEKNLKEDEAVLKSKEQDLQKVQGLFEQLKNAELADNEALATAQRKYEAISVGMEVNDAGETETLQDQLMGTKQKLAEASTEIKQATMQLSHQQSQLKEKQKDLNSNTSDYERDKKNMQKMEQEVRQLERNLGNLHYSEEEMTTLQNQRQALRMEIRALREKIDNFDAHNRHTNFQYRDPETNFNRGRVNGQVCRLIQLRDRETGVALETAAGGKLFNVVVDTDVTSKKLLERGNLQSRTTFIPLNKIQGGKIDQRTIKFAQDLVGIENVQPALSLISYDRQLQAAMEFVFGYAFIGKDLNIARQVTFHDQIRRKCVTLEGDVTDPSGILSGGARHKGPSILLLLEDVQKEEAKLKAKEMELYQIENRIREMSGTQEQYLTLKRQLEIKQHELQVLQQCLQQTTHHQRQEEVNEIKRNIEELKNKIETCKETEKTCASKIKELGVKMKDSKGHRERLLKEAENEMERLRKEAEASSKNWKQHEQEYESLNLEISELKTGLASYGEQISKCDEQLVSLNEKYVELQRDAEEKKETVARLQQQVKAEKGAISEQNRDIAKQVKMIEELRTQIGEFELQIKEQAHEIKKLEENFKNSKNREAEYKKKTKKDDKNQKDAEELTDKNAGDLEKRIRAAQDKRVKLSRTVNAKAQSLFEHEEKQYAQLLKKKGIVESDKNKLIAVMADLDKKKQETLLLAWEQVSKDFGSIFGTLLPNSNAKLIPPHGQNVLQGLEVKIFLGGVWKESLSELSGGQRSLVALSLILAMLLFKPAPLYILDEVDAALDLSHTQNIGNMLKSHFKQSQFIIVSLKDGMFNNANVLFRTKFVDGVSAVSRTVNKAH</sequence>
<dbReference type="InterPro" id="IPR036277">
    <property type="entry name" value="SMC_hinge_sf"/>
</dbReference>
<dbReference type="InterPro" id="IPR027120">
    <property type="entry name" value="Smc2_ABC"/>
</dbReference>
<evidence type="ECO:0000256" key="6">
    <source>
        <dbReference type="ARBA" id="ARBA00022840"/>
    </source>
</evidence>
<evidence type="ECO:0000313" key="16">
    <source>
        <dbReference type="EMBL" id="JAV79558.1"/>
    </source>
</evidence>
<feature type="region of interest" description="Disordered" evidence="14">
    <location>
        <begin position="420"/>
        <end position="448"/>
    </location>
</feature>
<proteinExistence type="inferred from homology"/>
<evidence type="ECO:0000256" key="3">
    <source>
        <dbReference type="ARBA" id="ARBA00022618"/>
    </source>
</evidence>
<dbReference type="Pfam" id="PF06470">
    <property type="entry name" value="SMC_hinge"/>
    <property type="match status" value="1"/>
</dbReference>
<dbReference type="SUPFAM" id="SSF75553">
    <property type="entry name" value="Smc hinge domain"/>
    <property type="match status" value="1"/>
</dbReference>
<feature type="compositionally biased region" description="Polar residues" evidence="14">
    <location>
        <begin position="420"/>
        <end position="429"/>
    </location>
</feature>
<dbReference type="EMBL" id="GEZM01042833">
    <property type="protein sequence ID" value="JAV79558.1"/>
    <property type="molecule type" value="Transcribed_RNA"/>
</dbReference>
<protein>
    <recommendedName>
        <fullName evidence="12">Structural maintenance of chromosomes protein</fullName>
    </recommendedName>
</protein>
<keyword evidence="9 12" id="KW-0539">Nucleus</keyword>
<dbReference type="FunFam" id="3.40.50.300:FF:000278">
    <property type="entry name" value="Structural maintenance of chromosomes 2"/>
    <property type="match status" value="1"/>
</dbReference>
<evidence type="ECO:0000256" key="10">
    <source>
        <dbReference type="ARBA" id="ARBA00023306"/>
    </source>
</evidence>
<reference evidence="16" key="1">
    <citation type="journal article" date="2016" name="Sci. Rep.">
        <title>Molecular characterization of firefly nuptial gifts: a multi-omics approach sheds light on postcopulatory sexual selection.</title>
        <authorList>
            <person name="Al-Wathiqui N."/>
            <person name="Fallon T.R."/>
            <person name="South A."/>
            <person name="Weng J.K."/>
            <person name="Lewis S.M."/>
        </authorList>
    </citation>
    <scope>NUCLEOTIDE SEQUENCE</scope>
</reference>
<evidence type="ECO:0000259" key="15">
    <source>
        <dbReference type="SMART" id="SM00968"/>
    </source>
</evidence>
<evidence type="ECO:0000256" key="14">
    <source>
        <dbReference type="SAM" id="MobiDB-lite"/>
    </source>
</evidence>
<dbReference type="CDD" id="cd03273">
    <property type="entry name" value="ABC_SMC2_euk"/>
    <property type="match status" value="1"/>
</dbReference>
<dbReference type="InterPro" id="IPR003395">
    <property type="entry name" value="RecF/RecN/SMC_N"/>
</dbReference>
<feature type="coiled-coil region" evidence="13">
    <location>
        <begin position="674"/>
        <end position="701"/>
    </location>
</feature>
<evidence type="ECO:0000256" key="13">
    <source>
        <dbReference type="SAM" id="Coils"/>
    </source>
</evidence>
<dbReference type="Pfam" id="PF02463">
    <property type="entry name" value="SMC_N"/>
    <property type="match status" value="1"/>
</dbReference>
<dbReference type="GO" id="GO:0030261">
    <property type="term" value="P:chromosome condensation"/>
    <property type="evidence" value="ECO:0007669"/>
    <property type="project" value="UniProtKB-KW"/>
</dbReference>
<dbReference type="Gene3D" id="3.30.70.1620">
    <property type="match status" value="1"/>
</dbReference>
<accession>A0A1Y1M3E5</accession>
<evidence type="ECO:0000256" key="1">
    <source>
        <dbReference type="ARBA" id="ARBA00004123"/>
    </source>
</evidence>
<feature type="domain" description="SMC hinge" evidence="15">
    <location>
        <begin position="520"/>
        <end position="640"/>
    </location>
</feature>